<organism evidence="1 2">
    <name type="scientific">Datura stramonium</name>
    <name type="common">Jimsonweed</name>
    <name type="synonym">Common thornapple</name>
    <dbReference type="NCBI Taxonomy" id="4076"/>
    <lineage>
        <taxon>Eukaryota</taxon>
        <taxon>Viridiplantae</taxon>
        <taxon>Streptophyta</taxon>
        <taxon>Embryophyta</taxon>
        <taxon>Tracheophyta</taxon>
        <taxon>Spermatophyta</taxon>
        <taxon>Magnoliopsida</taxon>
        <taxon>eudicotyledons</taxon>
        <taxon>Gunneridae</taxon>
        <taxon>Pentapetalae</taxon>
        <taxon>asterids</taxon>
        <taxon>lamiids</taxon>
        <taxon>Solanales</taxon>
        <taxon>Solanaceae</taxon>
        <taxon>Solanoideae</taxon>
        <taxon>Datureae</taxon>
        <taxon>Datura</taxon>
    </lineage>
</organism>
<sequence length="68" mass="8000">MAWTRQGRLKNILSVEAVGAEGWHRRWHLAALNFGCENLAKEFSHCKPSQFSEYFVYLQDNKGWELFP</sequence>
<reference evidence="1 2" key="1">
    <citation type="journal article" date="2021" name="BMC Genomics">
        <title>Datura genome reveals duplications of psychoactive alkaloid biosynthetic genes and high mutation rate following tissue culture.</title>
        <authorList>
            <person name="Rajewski A."/>
            <person name="Carter-House D."/>
            <person name="Stajich J."/>
            <person name="Litt A."/>
        </authorList>
    </citation>
    <scope>NUCLEOTIDE SEQUENCE [LARGE SCALE GENOMIC DNA]</scope>
    <source>
        <strain evidence="1">AR-01</strain>
    </source>
</reference>
<gene>
    <name evidence="1" type="ORF">HAX54_047780</name>
</gene>
<proteinExistence type="predicted"/>
<keyword evidence="2" id="KW-1185">Reference proteome</keyword>
<evidence type="ECO:0000313" key="1">
    <source>
        <dbReference type="EMBL" id="MCE3050669.1"/>
    </source>
</evidence>
<evidence type="ECO:0000313" key="2">
    <source>
        <dbReference type="Proteomes" id="UP000823775"/>
    </source>
</evidence>
<name>A0ABS8WKZ9_DATST</name>
<protein>
    <submittedName>
        <fullName evidence="1">Uncharacterized protein</fullName>
    </submittedName>
</protein>
<dbReference type="EMBL" id="JACEIK010007797">
    <property type="protein sequence ID" value="MCE3050669.1"/>
    <property type="molecule type" value="Genomic_DNA"/>
</dbReference>
<dbReference type="Proteomes" id="UP000823775">
    <property type="component" value="Unassembled WGS sequence"/>
</dbReference>
<feature type="non-terminal residue" evidence="1">
    <location>
        <position position="68"/>
    </location>
</feature>
<accession>A0ABS8WKZ9</accession>
<comment type="caution">
    <text evidence="1">The sequence shown here is derived from an EMBL/GenBank/DDBJ whole genome shotgun (WGS) entry which is preliminary data.</text>
</comment>